<dbReference type="AlphaFoldDB" id="A0A8T0PS28"/>
<proteinExistence type="predicted"/>
<comment type="caution">
    <text evidence="2">The sequence shown here is derived from an EMBL/GenBank/DDBJ whole genome shotgun (WGS) entry which is preliminary data.</text>
</comment>
<dbReference type="EMBL" id="CM029051">
    <property type="protein sequence ID" value="KAG2561766.1"/>
    <property type="molecule type" value="Genomic_DNA"/>
</dbReference>
<protein>
    <submittedName>
        <fullName evidence="2">Uncharacterized protein</fullName>
    </submittedName>
</protein>
<feature type="region of interest" description="Disordered" evidence="1">
    <location>
        <begin position="39"/>
        <end position="89"/>
    </location>
</feature>
<evidence type="ECO:0000313" key="3">
    <source>
        <dbReference type="Proteomes" id="UP000823388"/>
    </source>
</evidence>
<keyword evidence="3" id="KW-1185">Reference proteome</keyword>
<feature type="compositionally biased region" description="Low complexity" evidence="1">
    <location>
        <begin position="62"/>
        <end position="72"/>
    </location>
</feature>
<accession>A0A8T0PS28</accession>
<sequence length="127" mass="13087">MHGRERRWSCGDATRAGKGPRVQRRCGAALALCGPRRWGTQDSRRGRSCLRAGGGPRRRAAGLRAGGHPPHAGAGGSIGSCGRQGLQSSGQRSAAGRACSATSCSGGATIGSFLFSASWQADRAPRR</sequence>
<gene>
    <name evidence="2" type="ORF">PVAP13_8KG143402</name>
</gene>
<evidence type="ECO:0000313" key="2">
    <source>
        <dbReference type="EMBL" id="KAG2561766.1"/>
    </source>
</evidence>
<name>A0A8T0PS28_PANVG</name>
<evidence type="ECO:0000256" key="1">
    <source>
        <dbReference type="SAM" id="MobiDB-lite"/>
    </source>
</evidence>
<dbReference type="Proteomes" id="UP000823388">
    <property type="component" value="Chromosome 8K"/>
</dbReference>
<feature type="region of interest" description="Disordered" evidence="1">
    <location>
        <begin position="1"/>
        <end position="21"/>
    </location>
</feature>
<reference evidence="2" key="1">
    <citation type="submission" date="2020-05" db="EMBL/GenBank/DDBJ databases">
        <title>WGS assembly of Panicum virgatum.</title>
        <authorList>
            <person name="Lovell J.T."/>
            <person name="Jenkins J."/>
            <person name="Shu S."/>
            <person name="Juenger T.E."/>
            <person name="Schmutz J."/>
        </authorList>
    </citation>
    <scope>NUCLEOTIDE SEQUENCE</scope>
    <source>
        <strain evidence="2">AP13</strain>
    </source>
</reference>
<organism evidence="2 3">
    <name type="scientific">Panicum virgatum</name>
    <name type="common">Blackwell switchgrass</name>
    <dbReference type="NCBI Taxonomy" id="38727"/>
    <lineage>
        <taxon>Eukaryota</taxon>
        <taxon>Viridiplantae</taxon>
        <taxon>Streptophyta</taxon>
        <taxon>Embryophyta</taxon>
        <taxon>Tracheophyta</taxon>
        <taxon>Spermatophyta</taxon>
        <taxon>Magnoliopsida</taxon>
        <taxon>Liliopsida</taxon>
        <taxon>Poales</taxon>
        <taxon>Poaceae</taxon>
        <taxon>PACMAD clade</taxon>
        <taxon>Panicoideae</taxon>
        <taxon>Panicodae</taxon>
        <taxon>Paniceae</taxon>
        <taxon>Panicinae</taxon>
        <taxon>Panicum</taxon>
        <taxon>Panicum sect. Hiantes</taxon>
    </lineage>
</organism>